<dbReference type="InterPro" id="IPR048051">
    <property type="entry name" value="BapA-like_prefix-like"/>
</dbReference>
<dbReference type="RefSeq" id="WP_202689957.1">
    <property type="nucleotide sequence ID" value="NZ_JAESVN010000011.1"/>
</dbReference>
<dbReference type="InterPro" id="IPR010221">
    <property type="entry name" value="VCBS_dom"/>
</dbReference>
<dbReference type="NCBIfam" id="TIGR01965">
    <property type="entry name" value="VCBS_repeat"/>
    <property type="match status" value="1"/>
</dbReference>
<evidence type="ECO:0000259" key="2">
    <source>
        <dbReference type="Pfam" id="PF22783"/>
    </source>
</evidence>
<accession>A0A8K0Y163</accession>
<protein>
    <submittedName>
        <fullName evidence="3">BapA prefix-like domain-containing protein</fullName>
    </submittedName>
</protein>
<name>A0A8K0Y163_9RHOB</name>
<evidence type="ECO:0000313" key="4">
    <source>
        <dbReference type="Proteomes" id="UP000648908"/>
    </source>
</evidence>
<dbReference type="Proteomes" id="UP000648908">
    <property type="component" value="Unassembled WGS sequence"/>
</dbReference>
<keyword evidence="4" id="KW-1185">Reference proteome</keyword>
<feature type="non-terminal residue" evidence="3">
    <location>
        <position position="282"/>
    </location>
</feature>
<reference evidence="3" key="1">
    <citation type="submission" date="2021-01" db="EMBL/GenBank/DDBJ databases">
        <title>Tabrizicola alba sp. nov. a motile alkaliphilic bacterium isolated from a soda lake.</title>
        <authorList>
            <person name="Szuroczki S."/>
            <person name="Abbaszade G."/>
            <person name="Schumann P."/>
            <person name="Toth E."/>
        </authorList>
    </citation>
    <scope>NUCLEOTIDE SEQUENCE</scope>
    <source>
        <strain evidence="3">DMG-N-6</strain>
    </source>
</reference>
<dbReference type="AlphaFoldDB" id="A0A8K0Y163"/>
<feature type="domain" description="RapA2 cadherin-like" evidence="1">
    <location>
        <begin position="142"/>
        <end position="227"/>
    </location>
</feature>
<dbReference type="NCBIfam" id="NF033677">
    <property type="entry name" value="biofilm_BapA_N"/>
    <property type="match status" value="1"/>
</dbReference>
<sequence length="282" mass="28171">MTNSMLTLKENGQVTQLAQEGVLPERIILEGPSVVTLPVGPEAVLRYDRVGLDLVLVLADGSRITIVNFFVTGPDDARNDIVFVDGNEVMWWGQYTQPWQGFQIAEIEPGAVPGAFGFFGPGLLAGLAGGGALIAGGGGDDGGNNPPVATDDAGSVREAGVQAGGNAGDPGVAQASGNVLTNDSDIDGGTLVVTGVALAGGGSAAPGDVLVGVHGDLTLGSDGVWTYVLDNGRGATEGLALGQTAQEVFTYTVSDGQGGTAVADLVVTVTGTNDLPVIDAAA</sequence>
<comment type="caution">
    <text evidence="3">The sequence shown here is derived from an EMBL/GenBank/DDBJ whole genome shotgun (WGS) entry which is preliminary data.</text>
</comment>
<organism evidence="3 4">
    <name type="scientific">Szabonella alba</name>
    <dbReference type="NCBI Taxonomy" id="2804194"/>
    <lineage>
        <taxon>Bacteria</taxon>
        <taxon>Pseudomonadati</taxon>
        <taxon>Pseudomonadota</taxon>
        <taxon>Alphaproteobacteria</taxon>
        <taxon>Rhodobacterales</taxon>
        <taxon>Paracoccaceae</taxon>
        <taxon>Szabonella</taxon>
    </lineage>
</organism>
<proteinExistence type="predicted"/>
<dbReference type="InterPro" id="IPR040853">
    <property type="entry name" value="RapA2_cadherin-like"/>
</dbReference>
<evidence type="ECO:0000259" key="1">
    <source>
        <dbReference type="Pfam" id="PF17803"/>
    </source>
</evidence>
<dbReference type="Pfam" id="PF17803">
    <property type="entry name" value="Cadherin_4"/>
    <property type="match status" value="1"/>
</dbReference>
<feature type="domain" description="Biofilm-associated protein BapA-like prefix-like" evidence="2">
    <location>
        <begin position="25"/>
        <end position="107"/>
    </location>
</feature>
<gene>
    <name evidence="3" type="ORF">JL811_17260</name>
</gene>
<dbReference type="Pfam" id="PF22783">
    <property type="entry name" value="BapA_N"/>
    <property type="match status" value="1"/>
</dbReference>
<evidence type="ECO:0000313" key="3">
    <source>
        <dbReference type="EMBL" id="MBL4918975.1"/>
    </source>
</evidence>
<dbReference type="EMBL" id="JAESVN010000011">
    <property type="protein sequence ID" value="MBL4918975.1"/>
    <property type="molecule type" value="Genomic_DNA"/>
</dbReference>